<organism evidence="2 3">
    <name type="scientific">Aurantiacibacter spongiae</name>
    <dbReference type="NCBI Taxonomy" id="2488860"/>
    <lineage>
        <taxon>Bacteria</taxon>
        <taxon>Pseudomonadati</taxon>
        <taxon>Pseudomonadota</taxon>
        <taxon>Alphaproteobacteria</taxon>
        <taxon>Sphingomonadales</taxon>
        <taxon>Erythrobacteraceae</taxon>
        <taxon>Aurantiacibacter</taxon>
    </lineage>
</organism>
<accession>A0A3N5DIL7</accession>
<evidence type="ECO:0000259" key="1">
    <source>
        <dbReference type="Pfam" id="PF09949"/>
    </source>
</evidence>
<dbReference type="Pfam" id="PF09949">
    <property type="entry name" value="APP1_cat"/>
    <property type="match status" value="1"/>
</dbReference>
<dbReference type="Proteomes" id="UP000275232">
    <property type="component" value="Unassembled WGS sequence"/>
</dbReference>
<dbReference type="AlphaFoldDB" id="A0A3N5DIL7"/>
<dbReference type="InterPro" id="IPR052935">
    <property type="entry name" value="Mg2+_PAP"/>
</dbReference>
<comment type="caution">
    <text evidence="2">The sequence shown here is derived from an EMBL/GenBank/DDBJ whole genome shotgun (WGS) entry which is preliminary data.</text>
</comment>
<sequence length="376" mass="41003">MPFIPRHPVRIQPLLGHRSRDRLILSARALRSRSADFGKVSRLGAISRMARHFISHEIAGLSVRLEIAGPNGLLLREERITDKEGYVLFDVTFSRPWDLPDRPVWETASLHWTGTARPQRVDAHILAPGSDSRIAVISDIDDTIIETGLTGGLRGFARNWDRVFAQMPGDRVAVPGADAFFGQLSGGVLEPGEKRARECIPATRRPFFYVSSSPWNLFSYLVAFQRAKGLPLGPLKLRDWGLNRETFGSNSHGAHKDAAIDEVLGMYPAMRFALIGDDTQGDLPAFAGAVERFPGRIAAVFLRKVSESEFSPAEVAAQAAIEAAGVPLWLGETYVEGRDFLDTVGFTPGGETEQIVKAVEKVDTGAEPIAGDPGGP</sequence>
<dbReference type="RefSeq" id="WP_123880000.1">
    <property type="nucleotide sequence ID" value="NZ_RPFZ01000001.1"/>
</dbReference>
<feature type="domain" description="Phosphatidate phosphatase APP1 catalytic" evidence="1">
    <location>
        <begin position="134"/>
        <end position="304"/>
    </location>
</feature>
<dbReference type="GO" id="GO:0008195">
    <property type="term" value="F:phosphatidate phosphatase activity"/>
    <property type="evidence" value="ECO:0007669"/>
    <property type="project" value="InterPro"/>
</dbReference>
<name>A0A3N5DIL7_9SPHN</name>
<dbReference type="PANTHER" id="PTHR28208">
    <property type="entry name" value="PHOSPHATIDATE PHOSPHATASE APP1"/>
    <property type="match status" value="1"/>
</dbReference>
<protein>
    <submittedName>
        <fullName evidence="2">DUF2183 domain-containing protein</fullName>
    </submittedName>
</protein>
<evidence type="ECO:0000313" key="2">
    <source>
        <dbReference type="EMBL" id="RPF71492.1"/>
    </source>
</evidence>
<dbReference type="InterPro" id="IPR019236">
    <property type="entry name" value="APP1_cat"/>
</dbReference>
<gene>
    <name evidence="2" type="ORF">EG799_07595</name>
</gene>
<dbReference type="EMBL" id="RPFZ01000001">
    <property type="protein sequence ID" value="RPF71492.1"/>
    <property type="molecule type" value="Genomic_DNA"/>
</dbReference>
<evidence type="ECO:0000313" key="3">
    <source>
        <dbReference type="Proteomes" id="UP000275232"/>
    </source>
</evidence>
<proteinExistence type="predicted"/>
<dbReference type="PANTHER" id="PTHR28208:SF3">
    <property type="entry name" value="PHOSPHATIDATE PHOSPHATASE APP1"/>
    <property type="match status" value="1"/>
</dbReference>
<dbReference type="OrthoDB" id="9789875at2"/>
<reference evidence="2 3" key="1">
    <citation type="submission" date="2018-11" db="EMBL/GenBank/DDBJ databases">
        <title>Erythrobacter spongiae sp. nov., isolated from a marine sponge.</title>
        <authorList>
            <person name="Zhuang L."/>
            <person name="Luo L."/>
        </authorList>
    </citation>
    <scope>NUCLEOTIDE SEQUENCE [LARGE SCALE GENOMIC DNA]</scope>
    <source>
        <strain evidence="2 3">HN-E23</strain>
    </source>
</reference>
<keyword evidence="3" id="KW-1185">Reference proteome</keyword>